<reference evidence="2" key="1">
    <citation type="journal article" date="2014" name="Sci. Data">
        <title>Genomes of diverse isolates of the marine cyanobacterium Prochlorococcus.</title>
        <authorList>
            <person name="Biller S."/>
            <person name="Berube P."/>
            <person name="Thompson J."/>
            <person name="Kelly L."/>
            <person name="Roggensack S."/>
            <person name="Awad L."/>
            <person name="Roache-Johnson K."/>
            <person name="Ding H."/>
            <person name="Giovannoni S.J."/>
            <person name="Moore L.R."/>
            <person name="Chisholm S.W."/>
        </authorList>
    </citation>
    <scope>NUCLEOTIDE SEQUENCE [LARGE SCALE GENOMIC DNA]</scope>
    <source>
        <strain evidence="2">MIT 9302</strain>
    </source>
</reference>
<dbReference type="Proteomes" id="UP000030445">
    <property type="component" value="Unassembled WGS sequence"/>
</dbReference>
<gene>
    <name evidence="1" type="ORF">EU96_0463</name>
</gene>
<dbReference type="STRING" id="74545.EU96_0463"/>
<dbReference type="EMBL" id="JNAM01000005">
    <property type="protein sequence ID" value="KGF98500.1"/>
    <property type="molecule type" value="Genomic_DNA"/>
</dbReference>
<dbReference type="eggNOG" id="ENOG5030RE5">
    <property type="taxonomic scope" value="Bacteria"/>
</dbReference>
<organism evidence="1 2">
    <name type="scientific">Prochlorococcus marinus str. MIT 9302</name>
    <dbReference type="NCBI Taxonomy" id="74545"/>
    <lineage>
        <taxon>Bacteria</taxon>
        <taxon>Bacillati</taxon>
        <taxon>Cyanobacteriota</taxon>
        <taxon>Cyanophyceae</taxon>
        <taxon>Synechococcales</taxon>
        <taxon>Prochlorococcaceae</taxon>
        <taxon>Prochlorococcus</taxon>
    </lineage>
</organism>
<protein>
    <submittedName>
        <fullName evidence="1">Uncharacterized protein</fullName>
    </submittedName>
</protein>
<accession>A0A0A2AAC5</accession>
<comment type="caution">
    <text evidence="1">The sequence shown here is derived from an EMBL/GenBank/DDBJ whole genome shotgun (WGS) entry which is preliminary data.</text>
</comment>
<evidence type="ECO:0000313" key="1">
    <source>
        <dbReference type="EMBL" id="KGF98500.1"/>
    </source>
</evidence>
<dbReference type="AlphaFoldDB" id="A0A0A2AAC5"/>
<proteinExistence type="predicted"/>
<name>A0A0A2AAC5_PROMR</name>
<sequence length="77" mass="8991">MTYCLDRNKTKINMTLPEFIYAPIDGGTIHRYEISGGKRKFLRFIGCYLGQCNFHKNIDDAIDFIKDVKESQKIQKT</sequence>
<evidence type="ECO:0000313" key="2">
    <source>
        <dbReference type="Proteomes" id="UP000030445"/>
    </source>
</evidence>